<evidence type="ECO:0008006" key="4">
    <source>
        <dbReference type="Google" id="ProtNLM"/>
    </source>
</evidence>
<dbReference type="GO" id="GO:0016491">
    <property type="term" value="F:oxidoreductase activity"/>
    <property type="evidence" value="ECO:0007669"/>
    <property type="project" value="TreeGrafter"/>
</dbReference>
<name>A0A8J3ZH31_9ACTN</name>
<dbReference type="Proteomes" id="UP000612585">
    <property type="component" value="Unassembled WGS sequence"/>
</dbReference>
<dbReference type="Pfam" id="PF13646">
    <property type="entry name" value="HEAT_2"/>
    <property type="match status" value="2"/>
</dbReference>
<dbReference type="InterPro" id="IPR016024">
    <property type="entry name" value="ARM-type_fold"/>
</dbReference>
<reference evidence="2" key="1">
    <citation type="submission" date="2021-01" db="EMBL/GenBank/DDBJ databases">
        <title>Whole genome shotgun sequence of Virgisporangium aurantiacum NBRC 16421.</title>
        <authorList>
            <person name="Komaki H."/>
            <person name="Tamura T."/>
        </authorList>
    </citation>
    <scope>NUCLEOTIDE SEQUENCE</scope>
    <source>
        <strain evidence="2">NBRC 16421</strain>
    </source>
</reference>
<keyword evidence="3" id="KW-1185">Reference proteome</keyword>
<evidence type="ECO:0000256" key="1">
    <source>
        <dbReference type="SAM" id="MobiDB-lite"/>
    </source>
</evidence>
<dbReference type="RefSeq" id="WP_204008501.1">
    <property type="nucleotide sequence ID" value="NZ_BOPG01000082.1"/>
</dbReference>
<gene>
    <name evidence="2" type="ORF">Vau01_102040</name>
</gene>
<evidence type="ECO:0000313" key="3">
    <source>
        <dbReference type="Proteomes" id="UP000612585"/>
    </source>
</evidence>
<sequence length="420" mass="45249">MRERQVDRLVRMLREPDDWRRYQAAKGLGTLVRRHPELAGPAVIEALIAELAGPHFLVRWAAVTSLGHAAADADPSTRHAVVEALVPLLDDPTPLVRARAMLTIGRIDPAPARDLLLARLGGRRPQARAAEALGGMRTDDPTVIAALCAVLADSQAGGAATLSLARMDSSAAVRPLLLHPSNQVRANSLRVLILVEAPGYVELCADALADPSVEVRIRAVAGLAAGARWDLLDAAAADHDRVRLAVADALVRTDDAGALLRRLMADPVGSVRHAARWAWTARLERAPVEHLRAAVADDSPLSRAVAARSLARMGDRTDVDRLRALLDDPDEQVRWEALRALPVLVSRLRLRTAGLRRWLAGPITRLAGHAPERRIREAAKNALASLSISDRHGVYGVRGAPNAERNPHAVHAVDDRGRTG</sequence>
<dbReference type="Gene3D" id="1.25.10.10">
    <property type="entry name" value="Leucine-rich Repeat Variant"/>
    <property type="match status" value="4"/>
</dbReference>
<evidence type="ECO:0000313" key="2">
    <source>
        <dbReference type="EMBL" id="GIJ62688.1"/>
    </source>
</evidence>
<proteinExistence type="predicted"/>
<dbReference type="InterPro" id="IPR011989">
    <property type="entry name" value="ARM-like"/>
</dbReference>
<feature type="compositionally biased region" description="Basic and acidic residues" evidence="1">
    <location>
        <begin position="405"/>
        <end position="420"/>
    </location>
</feature>
<dbReference type="SUPFAM" id="SSF48371">
    <property type="entry name" value="ARM repeat"/>
    <property type="match status" value="1"/>
</dbReference>
<dbReference type="InterPro" id="IPR004155">
    <property type="entry name" value="PBS_lyase_HEAT"/>
</dbReference>
<dbReference type="AlphaFoldDB" id="A0A8J3ZH31"/>
<dbReference type="PANTHER" id="PTHR12697:SF5">
    <property type="entry name" value="DEOXYHYPUSINE HYDROXYLASE"/>
    <property type="match status" value="1"/>
</dbReference>
<dbReference type="PANTHER" id="PTHR12697">
    <property type="entry name" value="PBS LYASE HEAT-LIKE PROTEIN"/>
    <property type="match status" value="1"/>
</dbReference>
<organism evidence="2 3">
    <name type="scientific">Virgisporangium aurantiacum</name>
    <dbReference type="NCBI Taxonomy" id="175570"/>
    <lineage>
        <taxon>Bacteria</taxon>
        <taxon>Bacillati</taxon>
        <taxon>Actinomycetota</taxon>
        <taxon>Actinomycetes</taxon>
        <taxon>Micromonosporales</taxon>
        <taxon>Micromonosporaceae</taxon>
        <taxon>Virgisporangium</taxon>
    </lineage>
</organism>
<dbReference type="SMART" id="SM00567">
    <property type="entry name" value="EZ_HEAT"/>
    <property type="match status" value="7"/>
</dbReference>
<feature type="region of interest" description="Disordered" evidence="1">
    <location>
        <begin position="398"/>
        <end position="420"/>
    </location>
</feature>
<dbReference type="EMBL" id="BOPG01000082">
    <property type="protein sequence ID" value="GIJ62688.1"/>
    <property type="molecule type" value="Genomic_DNA"/>
</dbReference>
<comment type="caution">
    <text evidence="2">The sequence shown here is derived from an EMBL/GenBank/DDBJ whole genome shotgun (WGS) entry which is preliminary data.</text>
</comment>
<accession>A0A8J3ZH31</accession>
<protein>
    <recommendedName>
        <fullName evidence="4">HEAT repeat</fullName>
    </recommendedName>
</protein>